<gene>
    <name evidence="7" type="ORF">ACFO5K_08100</name>
</gene>
<protein>
    <submittedName>
        <fullName evidence="7">HipA domain-containing protein</fullName>
    </submittedName>
</protein>
<dbReference type="PANTHER" id="PTHR37419">
    <property type="entry name" value="SERINE/THREONINE-PROTEIN KINASE TOXIN HIPA"/>
    <property type="match status" value="1"/>
</dbReference>
<dbReference type="Gene3D" id="1.10.1070.20">
    <property type="match status" value="1"/>
</dbReference>
<evidence type="ECO:0000259" key="6">
    <source>
        <dbReference type="Pfam" id="PF13657"/>
    </source>
</evidence>
<dbReference type="RefSeq" id="WP_378558222.1">
    <property type="nucleotide sequence ID" value="NZ_JBHSDL010000007.1"/>
</dbReference>
<feature type="domain" description="HipA-like C-terminal" evidence="5">
    <location>
        <begin position="287"/>
        <end position="496"/>
    </location>
</feature>
<dbReference type="InterPro" id="IPR011856">
    <property type="entry name" value="tRNA_endonuc-like_dom_sf"/>
</dbReference>
<evidence type="ECO:0000313" key="8">
    <source>
        <dbReference type="Proteomes" id="UP001595844"/>
    </source>
</evidence>
<organism evidence="7 8">
    <name type="scientific">Nocardia halotolerans</name>
    <dbReference type="NCBI Taxonomy" id="1755878"/>
    <lineage>
        <taxon>Bacteria</taxon>
        <taxon>Bacillati</taxon>
        <taxon>Actinomycetota</taxon>
        <taxon>Actinomycetes</taxon>
        <taxon>Mycobacteriales</taxon>
        <taxon>Nocardiaceae</taxon>
        <taxon>Nocardia</taxon>
    </lineage>
</organism>
<accession>A0ABV8VFJ3</accession>
<keyword evidence="2" id="KW-0808">Transferase</keyword>
<evidence type="ECO:0000256" key="1">
    <source>
        <dbReference type="ARBA" id="ARBA00010164"/>
    </source>
</evidence>
<dbReference type="EMBL" id="JBHSDL010000007">
    <property type="protein sequence ID" value="MFC4374066.1"/>
    <property type="molecule type" value="Genomic_DNA"/>
</dbReference>
<proteinExistence type="inferred from homology"/>
<dbReference type="Proteomes" id="UP001595844">
    <property type="component" value="Unassembled WGS sequence"/>
</dbReference>
<evidence type="ECO:0000259" key="5">
    <source>
        <dbReference type="Pfam" id="PF07804"/>
    </source>
</evidence>
<dbReference type="PANTHER" id="PTHR37419:SF1">
    <property type="entry name" value="SERINE_THREONINE-PROTEIN KINASE TOXIN HIPA"/>
    <property type="match status" value="1"/>
</dbReference>
<keyword evidence="3" id="KW-0418">Kinase</keyword>
<feature type="domain" description="Restriction endonuclease type IV Mrr" evidence="4">
    <location>
        <begin position="8"/>
        <end position="99"/>
    </location>
</feature>
<dbReference type="Pfam" id="PF04471">
    <property type="entry name" value="Mrr_cat"/>
    <property type="match status" value="1"/>
</dbReference>
<sequence>MRYIRTSQEAEQNAAARMRAMGFRDAEVTPNGADGGVDVRTASALAQVKWRGAVVSRSDVQKLVGARGDDVGKHLLFFTASGYSAYAVEYADRHRIALFIYEPHGEISVKNATAADFVSVPDIAVPHDTKVQVVDQSVLDCPGPNLDSLSSLHSADIYKAGRLAGSIARRPGNCTEFRYSPSYDGPPLASTLPLSCERVRCDKGAVPPFFAGLLPEGNRLTMLARAASVGVEDELSLLLAVGGDTPGDVQVFPAGTTPVEARALANCSVVDELEFDHTVHSIDRHAIPGAQDKVSASIATARASGVSGRFILKLSQLSYPYLIENEAAHLTAARALKLPVATADLVHDRSGQLGLLVRRFDRVHEGGSWHRLAFEDATQVLGLPPSAKYNIDAIDVVEALAGRVDTPLLAARNLYLQFLFAWLSGNGDLHGKNAGVLRDGTGRWVVAPIYDIPCTLIYGDDSMALPIAGRTKGLRAKHWAQFAAEIGLPAKAAISAQRLALRACATVDFDGLPFTGSPRNRTLRELRLRRAELEDSL</sequence>
<evidence type="ECO:0000259" key="4">
    <source>
        <dbReference type="Pfam" id="PF04471"/>
    </source>
</evidence>
<dbReference type="InterPro" id="IPR052028">
    <property type="entry name" value="HipA_Ser/Thr_kinase"/>
</dbReference>
<dbReference type="Gene3D" id="3.40.1350.10">
    <property type="match status" value="1"/>
</dbReference>
<dbReference type="InterPro" id="IPR017508">
    <property type="entry name" value="HipA_N1"/>
</dbReference>
<dbReference type="InterPro" id="IPR011335">
    <property type="entry name" value="Restrct_endonuc-II-like"/>
</dbReference>
<dbReference type="Pfam" id="PF13657">
    <property type="entry name" value="Couple_hipA"/>
    <property type="match status" value="1"/>
</dbReference>
<evidence type="ECO:0000313" key="7">
    <source>
        <dbReference type="EMBL" id="MFC4374066.1"/>
    </source>
</evidence>
<dbReference type="SUPFAM" id="SSF52980">
    <property type="entry name" value="Restriction endonuclease-like"/>
    <property type="match status" value="1"/>
</dbReference>
<evidence type="ECO:0000256" key="2">
    <source>
        <dbReference type="ARBA" id="ARBA00022679"/>
    </source>
</evidence>
<feature type="domain" description="HipA N-terminal subdomain 1" evidence="6">
    <location>
        <begin position="156"/>
        <end position="251"/>
    </location>
</feature>
<evidence type="ECO:0000256" key="3">
    <source>
        <dbReference type="ARBA" id="ARBA00022777"/>
    </source>
</evidence>
<dbReference type="InterPro" id="IPR012893">
    <property type="entry name" value="HipA-like_C"/>
</dbReference>
<reference evidence="8" key="1">
    <citation type="journal article" date="2019" name="Int. J. Syst. Evol. Microbiol.">
        <title>The Global Catalogue of Microorganisms (GCM) 10K type strain sequencing project: providing services to taxonomists for standard genome sequencing and annotation.</title>
        <authorList>
            <consortium name="The Broad Institute Genomics Platform"/>
            <consortium name="The Broad Institute Genome Sequencing Center for Infectious Disease"/>
            <person name="Wu L."/>
            <person name="Ma J."/>
        </authorList>
    </citation>
    <scope>NUCLEOTIDE SEQUENCE [LARGE SCALE GENOMIC DNA]</scope>
    <source>
        <strain evidence="8">IBRC-M 10490</strain>
    </source>
</reference>
<name>A0ABV8VFJ3_9NOCA</name>
<dbReference type="NCBIfam" id="TIGR03071">
    <property type="entry name" value="couple_hipA"/>
    <property type="match status" value="1"/>
</dbReference>
<comment type="caution">
    <text evidence="7">The sequence shown here is derived from an EMBL/GenBank/DDBJ whole genome shotgun (WGS) entry which is preliminary data.</text>
</comment>
<dbReference type="Pfam" id="PF07804">
    <property type="entry name" value="HipA_C"/>
    <property type="match status" value="1"/>
</dbReference>
<dbReference type="InterPro" id="IPR007560">
    <property type="entry name" value="Restrct_endonuc_IV_Mrr"/>
</dbReference>
<comment type="similarity">
    <text evidence="1">Belongs to the HipA Ser/Thr kinase family.</text>
</comment>
<keyword evidence="8" id="KW-1185">Reference proteome</keyword>